<dbReference type="Proteomes" id="UP001293593">
    <property type="component" value="Unassembled WGS sequence"/>
</dbReference>
<comment type="caution">
    <text evidence="2">The sequence shown here is derived from an EMBL/GenBank/DDBJ whole genome shotgun (WGS) entry which is preliminary data.</text>
</comment>
<protein>
    <recommendedName>
        <fullName evidence="4">Lipid binding protein</fullName>
    </recommendedName>
</protein>
<keyword evidence="3" id="KW-1185">Reference proteome</keyword>
<reference evidence="2" key="1">
    <citation type="submission" date="2023-10" db="EMBL/GenBank/DDBJ databases">
        <title>Chromosome-level genome of the transformable northern wattle, Acacia crassicarpa.</title>
        <authorList>
            <person name="Massaro I."/>
            <person name="Sinha N.R."/>
            <person name="Poethig S."/>
            <person name="Leichty A.R."/>
        </authorList>
    </citation>
    <scope>NUCLEOTIDE SEQUENCE</scope>
    <source>
        <strain evidence="2">Acra3RX</strain>
        <tissue evidence="2">Leaf</tissue>
    </source>
</reference>
<proteinExistence type="predicted"/>
<sequence length="97" mass="9423">MLTNLDFAGIKIDLNKALQLPSICGVSTLPVSTCAAVGVPVSLPPSSGAYSPSGTSDLSSPSASPGGSVASPPTGSGATSLVPSCPLFIFGLASIFL</sequence>
<accession>A0AAE1TB13</accession>
<organism evidence="2 3">
    <name type="scientific">Acacia crassicarpa</name>
    <name type="common">northern wattle</name>
    <dbReference type="NCBI Taxonomy" id="499986"/>
    <lineage>
        <taxon>Eukaryota</taxon>
        <taxon>Viridiplantae</taxon>
        <taxon>Streptophyta</taxon>
        <taxon>Embryophyta</taxon>
        <taxon>Tracheophyta</taxon>
        <taxon>Spermatophyta</taxon>
        <taxon>Magnoliopsida</taxon>
        <taxon>eudicotyledons</taxon>
        <taxon>Gunneridae</taxon>
        <taxon>Pentapetalae</taxon>
        <taxon>rosids</taxon>
        <taxon>fabids</taxon>
        <taxon>Fabales</taxon>
        <taxon>Fabaceae</taxon>
        <taxon>Caesalpinioideae</taxon>
        <taxon>mimosoid clade</taxon>
        <taxon>Acacieae</taxon>
        <taxon>Acacia</taxon>
    </lineage>
</organism>
<dbReference type="EMBL" id="JAWXYG010000003">
    <property type="protein sequence ID" value="KAK4279227.1"/>
    <property type="molecule type" value="Genomic_DNA"/>
</dbReference>
<evidence type="ECO:0000313" key="3">
    <source>
        <dbReference type="Proteomes" id="UP001293593"/>
    </source>
</evidence>
<feature type="compositionally biased region" description="Low complexity" evidence="1">
    <location>
        <begin position="51"/>
        <end position="78"/>
    </location>
</feature>
<dbReference type="AlphaFoldDB" id="A0AAE1TB13"/>
<feature type="region of interest" description="Disordered" evidence="1">
    <location>
        <begin position="47"/>
        <end position="83"/>
    </location>
</feature>
<name>A0AAE1TB13_9FABA</name>
<gene>
    <name evidence="2" type="ORF">QN277_016961</name>
</gene>
<evidence type="ECO:0008006" key="4">
    <source>
        <dbReference type="Google" id="ProtNLM"/>
    </source>
</evidence>
<evidence type="ECO:0000313" key="2">
    <source>
        <dbReference type="EMBL" id="KAK4279227.1"/>
    </source>
</evidence>
<evidence type="ECO:0000256" key="1">
    <source>
        <dbReference type="SAM" id="MobiDB-lite"/>
    </source>
</evidence>